<evidence type="ECO:0000313" key="3">
    <source>
        <dbReference type="Proteomes" id="UP001381693"/>
    </source>
</evidence>
<protein>
    <submittedName>
        <fullName evidence="2">Uncharacterized protein</fullName>
    </submittedName>
</protein>
<keyword evidence="3" id="KW-1185">Reference proteome</keyword>
<evidence type="ECO:0000313" key="2">
    <source>
        <dbReference type="EMBL" id="KAK7065591.1"/>
    </source>
</evidence>
<reference evidence="2 3" key="1">
    <citation type="submission" date="2023-11" db="EMBL/GenBank/DDBJ databases">
        <title>Halocaridina rubra genome assembly.</title>
        <authorList>
            <person name="Smith C."/>
        </authorList>
    </citation>
    <scope>NUCLEOTIDE SEQUENCE [LARGE SCALE GENOMIC DNA]</scope>
    <source>
        <strain evidence="2">EP-1</strain>
        <tissue evidence="2">Whole</tissue>
    </source>
</reference>
<accession>A0AAN8WKJ1</accession>
<keyword evidence="1" id="KW-0812">Transmembrane</keyword>
<keyword evidence="1" id="KW-0472">Membrane</keyword>
<proteinExistence type="predicted"/>
<keyword evidence="1" id="KW-1133">Transmembrane helix</keyword>
<dbReference type="EMBL" id="JAXCGZ010020487">
    <property type="protein sequence ID" value="KAK7065591.1"/>
    <property type="molecule type" value="Genomic_DNA"/>
</dbReference>
<gene>
    <name evidence="2" type="ORF">SK128_011589</name>
</gene>
<comment type="caution">
    <text evidence="2">The sequence shown here is derived from an EMBL/GenBank/DDBJ whole genome shotgun (WGS) entry which is preliminary data.</text>
</comment>
<feature type="transmembrane region" description="Helical" evidence="1">
    <location>
        <begin position="12"/>
        <end position="35"/>
    </location>
</feature>
<sequence length="134" mass="15380">KSCSPGKFFGQPWWIIAASGGAIFLLMILIIILLIRHKRTSNLGNPMKMHDWSIHKSTSRDLGLQCQFSPTPETRRQKAYPGNYLQAQNSDVTLTTAKPTQVPGFAYPANTCNKENRMQNYQRSRKATLRRWRK</sequence>
<dbReference type="AlphaFoldDB" id="A0AAN8WKJ1"/>
<feature type="non-terminal residue" evidence="2">
    <location>
        <position position="1"/>
    </location>
</feature>
<name>A0AAN8WKJ1_HALRR</name>
<evidence type="ECO:0000256" key="1">
    <source>
        <dbReference type="SAM" id="Phobius"/>
    </source>
</evidence>
<organism evidence="2 3">
    <name type="scientific">Halocaridina rubra</name>
    <name type="common">Hawaiian red shrimp</name>
    <dbReference type="NCBI Taxonomy" id="373956"/>
    <lineage>
        <taxon>Eukaryota</taxon>
        <taxon>Metazoa</taxon>
        <taxon>Ecdysozoa</taxon>
        <taxon>Arthropoda</taxon>
        <taxon>Crustacea</taxon>
        <taxon>Multicrustacea</taxon>
        <taxon>Malacostraca</taxon>
        <taxon>Eumalacostraca</taxon>
        <taxon>Eucarida</taxon>
        <taxon>Decapoda</taxon>
        <taxon>Pleocyemata</taxon>
        <taxon>Caridea</taxon>
        <taxon>Atyoidea</taxon>
        <taxon>Atyidae</taxon>
        <taxon>Halocaridina</taxon>
    </lineage>
</organism>
<dbReference type="Proteomes" id="UP001381693">
    <property type="component" value="Unassembled WGS sequence"/>
</dbReference>